<dbReference type="STRING" id="1229662.W3WK08"/>
<name>W3WK08_PESFW</name>
<keyword evidence="4" id="KW-1185">Reference proteome</keyword>
<dbReference type="PANTHER" id="PTHR23257">
    <property type="entry name" value="SERINE-THREONINE PROTEIN KINASE"/>
    <property type="match status" value="1"/>
</dbReference>
<dbReference type="SMART" id="SM00220">
    <property type="entry name" value="S_TKc"/>
    <property type="match status" value="1"/>
</dbReference>
<dbReference type="GO" id="GO:0004672">
    <property type="term" value="F:protein kinase activity"/>
    <property type="evidence" value="ECO:0007669"/>
    <property type="project" value="InterPro"/>
</dbReference>
<dbReference type="InterPro" id="IPR050167">
    <property type="entry name" value="Ser_Thr_protein_kinase"/>
</dbReference>
<evidence type="ECO:0000313" key="4">
    <source>
        <dbReference type="Proteomes" id="UP000030651"/>
    </source>
</evidence>
<dbReference type="Pfam" id="PF00069">
    <property type="entry name" value="Pkinase"/>
    <property type="match status" value="1"/>
</dbReference>
<dbReference type="EMBL" id="KI912120">
    <property type="protein sequence ID" value="ETS74203.1"/>
    <property type="molecule type" value="Genomic_DNA"/>
</dbReference>
<dbReference type="GO" id="GO:0007165">
    <property type="term" value="P:signal transduction"/>
    <property type="evidence" value="ECO:0007669"/>
    <property type="project" value="TreeGrafter"/>
</dbReference>
<dbReference type="AlphaFoldDB" id="W3WK08"/>
<dbReference type="HOGENOM" id="CLU_299585_0_0_1"/>
<dbReference type="KEGG" id="pfy:PFICI_14069"/>
<evidence type="ECO:0000259" key="2">
    <source>
        <dbReference type="PROSITE" id="PS50011"/>
    </source>
</evidence>
<evidence type="ECO:0000256" key="1">
    <source>
        <dbReference type="SAM" id="MobiDB-lite"/>
    </source>
</evidence>
<dbReference type="RefSeq" id="XP_007840841.1">
    <property type="nucleotide sequence ID" value="XM_007842650.1"/>
</dbReference>
<dbReference type="InParanoid" id="W3WK08"/>
<dbReference type="GeneID" id="19279082"/>
<gene>
    <name evidence="3" type="ORF">PFICI_14069</name>
</gene>
<dbReference type="InterPro" id="IPR000719">
    <property type="entry name" value="Prot_kinase_dom"/>
</dbReference>
<dbReference type="GO" id="GO:0005524">
    <property type="term" value="F:ATP binding"/>
    <property type="evidence" value="ECO:0007669"/>
    <property type="project" value="InterPro"/>
</dbReference>
<dbReference type="GO" id="GO:0005737">
    <property type="term" value="C:cytoplasm"/>
    <property type="evidence" value="ECO:0007669"/>
    <property type="project" value="TreeGrafter"/>
</dbReference>
<dbReference type="Gene3D" id="1.10.510.10">
    <property type="entry name" value="Transferase(Phosphotransferase) domain 1"/>
    <property type="match status" value="1"/>
</dbReference>
<dbReference type="SUPFAM" id="SSF56112">
    <property type="entry name" value="Protein kinase-like (PK-like)"/>
    <property type="match status" value="1"/>
</dbReference>
<feature type="domain" description="Protein kinase" evidence="2">
    <location>
        <begin position="627"/>
        <end position="986"/>
    </location>
</feature>
<dbReference type="InterPro" id="IPR011009">
    <property type="entry name" value="Kinase-like_dom_sf"/>
</dbReference>
<proteinExistence type="predicted"/>
<dbReference type="OrthoDB" id="5986190at2759"/>
<sequence length="1001" mass="111280">MARENDNEANEGSIGGVAKQCRARFEECLHLQPLVQYEWAENRLAEFNLWAAGTGAFAGERASLDSRLAHQPDTRDFVINILSLLQGCIEKCRDVALGLPEEAIFKDIPTLGTSDPAGHTGTETPEPPELIPRSFSPWSDMSSTDSWPEETPAGALDLSSSSCATVQYEVEQVLDSLTRIAVVIRKSGANFRNQKADRLFDPKAHQKLRSHLEILVLARGSKTGRDRWDVDARDLTPIQERLMISNLRRRNRFVYAQRHAQKLGIDAEKAHSNPEPSRDDSPMTVDKITPQTQITVPESPALPLGLDNTPGASSAIMSATTASAVDSQIEERHDDTIREDQHQTLTASAAVLAPSGLSSCPLCDETDTADSERLLDHVLEHVHEFSMRSLPWPTAETGDDENRVWDYFRNNDYFDEGTDGQSSRLTVSDASDQDLAGLASLPSNGSFAPSDVENIYPDSAGDHGFQYTAKSMSFDEAAMTKRQELLEDLRNKILACRRGENASAIVCFSDLKDVYKGRLQDIQAIARLTTEQATEVLTQMLKLFSFFVILPAPLEWFDQFQSLFFAGASHSSFQDKHMPLHKALAANLKLEHFLYRWPEQYLLIPAVIDFGTDKPQIITDKRIRLPYLESPGNYDGGFGGVKCWMLAPEHIDRGETQYKNPVAAAVKTFIGLPNEVGYKQILKKRLTGVKGLSLHQAILGLANGEIKIFLPWPEHGSLDTFLSGGQNPSEWNAGYYFPAAFPRAEQSIDRLATALLKQCFSVAGAMKFLHDGFPGRLDRYYCVCMDLKPDNILIFQGSAESMVGTWKITDFSISVIKHWTDPVNFVGTVGDLFRKYTVDTEASREQGAYTPPEVLSTTSRDSRRLGRGVDVWAFGAIFAEVLAFTLGHAPEVDRLTAIRRAGVSVVADDYFYSRKSSASLAVPGQQAGELQFELKPGVQDWLFECVDKWSEDRLYVKYWVRCISRALSVDHERRPTATQLLDDVGITQTSAFTVVGEDLPS</sequence>
<protein>
    <recommendedName>
        <fullName evidence="2">Protein kinase domain-containing protein</fullName>
    </recommendedName>
</protein>
<reference evidence="4" key="1">
    <citation type="journal article" date="2015" name="BMC Genomics">
        <title>Genomic and transcriptomic analysis of the endophytic fungus Pestalotiopsis fici reveals its lifestyle and high potential for synthesis of natural products.</title>
        <authorList>
            <person name="Wang X."/>
            <person name="Zhang X."/>
            <person name="Liu L."/>
            <person name="Xiang M."/>
            <person name="Wang W."/>
            <person name="Sun X."/>
            <person name="Che Y."/>
            <person name="Guo L."/>
            <person name="Liu G."/>
            <person name="Guo L."/>
            <person name="Wang C."/>
            <person name="Yin W.B."/>
            <person name="Stadler M."/>
            <person name="Zhang X."/>
            <person name="Liu X."/>
        </authorList>
    </citation>
    <scope>NUCLEOTIDE SEQUENCE [LARGE SCALE GENOMIC DNA]</scope>
    <source>
        <strain evidence="4">W106-1 / CGMCC3.15140</strain>
    </source>
</reference>
<accession>W3WK08</accession>
<organism evidence="3 4">
    <name type="scientific">Pestalotiopsis fici (strain W106-1 / CGMCC3.15140)</name>
    <dbReference type="NCBI Taxonomy" id="1229662"/>
    <lineage>
        <taxon>Eukaryota</taxon>
        <taxon>Fungi</taxon>
        <taxon>Dikarya</taxon>
        <taxon>Ascomycota</taxon>
        <taxon>Pezizomycotina</taxon>
        <taxon>Sordariomycetes</taxon>
        <taxon>Xylariomycetidae</taxon>
        <taxon>Amphisphaeriales</taxon>
        <taxon>Sporocadaceae</taxon>
        <taxon>Pestalotiopsis</taxon>
    </lineage>
</organism>
<dbReference type="PROSITE" id="PS50011">
    <property type="entry name" value="PROTEIN_KINASE_DOM"/>
    <property type="match status" value="1"/>
</dbReference>
<evidence type="ECO:0000313" key="3">
    <source>
        <dbReference type="EMBL" id="ETS74203.1"/>
    </source>
</evidence>
<feature type="region of interest" description="Disordered" evidence="1">
    <location>
        <begin position="109"/>
        <end position="131"/>
    </location>
</feature>
<dbReference type="eggNOG" id="ENOG502RV83">
    <property type="taxonomic scope" value="Eukaryota"/>
</dbReference>
<dbReference type="Proteomes" id="UP000030651">
    <property type="component" value="Unassembled WGS sequence"/>
</dbReference>